<dbReference type="EMBL" id="SSND01000003">
    <property type="protein sequence ID" value="THD82882.1"/>
    <property type="molecule type" value="Genomic_DNA"/>
</dbReference>
<dbReference type="Pfam" id="PF01052">
    <property type="entry name" value="FliMN_C"/>
    <property type="match status" value="1"/>
</dbReference>
<reference evidence="3 4" key="1">
    <citation type="submission" date="2019-04" db="EMBL/GenBank/DDBJ databases">
        <title>Draft genome sequence of Gemmobacter aestuarii sp. nov.</title>
        <authorList>
            <person name="Hameed A."/>
            <person name="Lin S.-Y."/>
            <person name="Shahina M."/>
            <person name="Lai W.-A."/>
            <person name="Young C.-C."/>
        </authorList>
    </citation>
    <scope>NUCLEOTIDE SEQUENCE [LARGE SCALE GENOMIC DNA]</scope>
    <source>
        <strain evidence="3 4">CC-PW-75</strain>
    </source>
</reference>
<dbReference type="InterPro" id="IPR001543">
    <property type="entry name" value="FliN-like_C"/>
</dbReference>
<evidence type="ECO:0000313" key="4">
    <source>
        <dbReference type="Proteomes" id="UP000309450"/>
    </source>
</evidence>
<proteinExistence type="predicted"/>
<protein>
    <submittedName>
        <fullName evidence="3">FliM/FliN family flagellar motor switch protein</fullName>
    </submittedName>
</protein>
<feature type="domain" description="Flagellar motor switch protein FliN-like C-terminal" evidence="2">
    <location>
        <begin position="238"/>
        <end position="305"/>
    </location>
</feature>
<name>A0A4S3MM57_9RHOB</name>
<dbReference type="RefSeq" id="WP_136394908.1">
    <property type="nucleotide sequence ID" value="NZ_SSND01000003.1"/>
</dbReference>
<keyword evidence="3" id="KW-0969">Cilium</keyword>
<gene>
    <name evidence="3" type="ORF">E7811_12050</name>
</gene>
<keyword evidence="4" id="KW-1185">Reference proteome</keyword>
<dbReference type="OrthoDB" id="7824563at2"/>
<dbReference type="InterPro" id="IPR036429">
    <property type="entry name" value="SpoA-like_sf"/>
</dbReference>
<evidence type="ECO:0000256" key="1">
    <source>
        <dbReference type="SAM" id="MobiDB-lite"/>
    </source>
</evidence>
<dbReference type="Proteomes" id="UP000309450">
    <property type="component" value="Unassembled WGS sequence"/>
</dbReference>
<organism evidence="3 4">
    <name type="scientific">Aliigemmobacter aestuarii</name>
    <dbReference type="NCBI Taxonomy" id="1445661"/>
    <lineage>
        <taxon>Bacteria</taxon>
        <taxon>Pseudomonadati</taxon>
        <taxon>Pseudomonadota</taxon>
        <taxon>Alphaproteobacteria</taxon>
        <taxon>Rhodobacterales</taxon>
        <taxon>Paracoccaceae</taxon>
        <taxon>Aliigemmobacter</taxon>
    </lineage>
</organism>
<accession>A0A4S3MM57</accession>
<dbReference type="SUPFAM" id="SSF101801">
    <property type="entry name" value="Surface presentation of antigens (SPOA)"/>
    <property type="match status" value="1"/>
</dbReference>
<dbReference type="Gene3D" id="2.30.330.10">
    <property type="entry name" value="SpoA-like"/>
    <property type="match status" value="1"/>
</dbReference>
<evidence type="ECO:0000259" key="2">
    <source>
        <dbReference type="Pfam" id="PF01052"/>
    </source>
</evidence>
<dbReference type="AlphaFoldDB" id="A0A4S3MM57"/>
<feature type="region of interest" description="Disordered" evidence="1">
    <location>
        <begin position="308"/>
        <end position="359"/>
    </location>
</feature>
<keyword evidence="3" id="KW-0282">Flagellum</keyword>
<evidence type="ECO:0000313" key="3">
    <source>
        <dbReference type="EMBL" id="THD82882.1"/>
    </source>
</evidence>
<sequence length="359" mass="36456">MNGQAVLRRKMGQAAVTPAAGRLAGIVRAWPLALARAARDGLDLMVEAGAPDLATRSLTEVLDLAPDLPLVAILEGAGEDLGVLFLSQPVLAGLIEAQTTGRVSAAPVAPRKPTRTDAAMVAGFVDRALAALDAALGDEDDLIWAGGFRYASFLDEVRPLGLILDDVSYRVLALPLGLAGGERAGPIVLALPSEGARRQAGARATGPGCADPVPFGRAGAGAGGVDHPPAVMGDQALEMTATLQAVLARPRLRLADVMGWAKGQVIPLPEADLTRIEVQGSDGLHLADGRLGQMQGMRAVRLTRIGQDRDGGAQAGPQPEAGPGSSGSGAGSAPGLPPLRSAARRDDGATPLPRTGTGG</sequence>
<keyword evidence="3" id="KW-0966">Cell projection</keyword>
<comment type="caution">
    <text evidence="3">The sequence shown here is derived from an EMBL/GenBank/DDBJ whole genome shotgun (WGS) entry which is preliminary data.</text>
</comment>